<dbReference type="PANTHER" id="PTHR15710">
    <property type="entry name" value="E3 UBIQUITIN-PROTEIN LIGASE PRAJA"/>
    <property type="match status" value="1"/>
</dbReference>
<dbReference type="AlphaFoldDB" id="A0AAD4JIU2"/>
<comment type="caution">
    <text evidence="8">The sequence shown here is derived from an EMBL/GenBank/DDBJ whole genome shotgun (WGS) entry which is preliminary data.</text>
</comment>
<evidence type="ECO:0000256" key="1">
    <source>
        <dbReference type="ARBA" id="ARBA00000900"/>
    </source>
</evidence>
<accession>A0AAD4JIU2</accession>
<evidence type="ECO:0000256" key="6">
    <source>
        <dbReference type="PROSITE-ProRule" id="PRU00175"/>
    </source>
</evidence>
<proteinExistence type="predicted"/>
<gene>
    <name evidence="8" type="ORF">C2S53_006110</name>
</gene>
<dbReference type="PROSITE" id="PS50089">
    <property type="entry name" value="ZF_RING_2"/>
    <property type="match status" value="1"/>
</dbReference>
<evidence type="ECO:0000259" key="7">
    <source>
        <dbReference type="PROSITE" id="PS50089"/>
    </source>
</evidence>
<dbReference type="GO" id="GO:0008270">
    <property type="term" value="F:zinc ion binding"/>
    <property type="evidence" value="ECO:0007669"/>
    <property type="project" value="UniProtKB-KW"/>
</dbReference>
<dbReference type="GO" id="GO:0061630">
    <property type="term" value="F:ubiquitin protein ligase activity"/>
    <property type="evidence" value="ECO:0007669"/>
    <property type="project" value="UniProtKB-EC"/>
</dbReference>
<dbReference type="GO" id="GO:0016567">
    <property type="term" value="P:protein ubiquitination"/>
    <property type="evidence" value="ECO:0007669"/>
    <property type="project" value="TreeGrafter"/>
</dbReference>
<evidence type="ECO:0000256" key="3">
    <source>
        <dbReference type="ARBA" id="ARBA00022723"/>
    </source>
</evidence>
<dbReference type="PANTHER" id="PTHR15710:SF243">
    <property type="entry name" value="E3 UBIQUITIN-PROTEIN LIGASE PRAJA-2 ISOFORM X1"/>
    <property type="match status" value="1"/>
</dbReference>
<dbReference type="SMART" id="SM00184">
    <property type="entry name" value="RING"/>
    <property type="match status" value="1"/>
</dbReference>
<evidence type="ECO:0000256" key="5">
    <source>
        <dbReference type="ARBA" id="ARBA00022833"/>
    </source>
</evidence>
<organism evidence="8 9">
    <name type="scientific">Perilla frutescens var. hirtella</name>
    <name type="common">Perilla citriodora</name>
    <name type="synonym">Perilla setoyensis</name>
    <dbReference type="NCBI Taxonomy" id="608512"/>
    <lineage>
        <taxon>Eukaryota</taxon>
        <taxon>Viridiplantae</taxon>
        <taxon>Streptophyta</taxon>
        <taxon>Embryophyta</taxon>
        <taxon>Tracheophyta</taxon>
        <taxon>Spermatophyta</taxon>
        <taxon>Magnoliopsida</taxon>
        <taxon>eudicotyledons</taxon>
        <taxon>Gunneridae</taxon>
        <taxon>Pentapetalae</taxon>
        <taxon>asterids</taxon>
        <taxon>lamiids</taxon>
        <taxon>Lamiales</taxon>
        <taxon>Lamiaceae</taxon>
        <taxon>Nepetoideae</taxon>
        <taxon>Elsholtzieae</taxon>
        <taxon>Perilla</taxon>
    </lineage>
</organism>
<dbReference type="Proteomes" id="UP001190926">
    <property type="component" value="Unassembled WGS sequence"/>
</dbReference>
<evidence type="ECO:0000256" key="4">
    <source>
        <dbReference type="ARBA" id="ARBA00022771"/>
    </source>
</evidence>
<dbReference type="Pfam" id="PF13639">
    <property type="entry name" value="zf-RING_2"/>
    <property type="match status" value="1"/>
</dbReference>
<dbReference type="InterPro" id="IPR013083">
    <property type="entry name" value="Znf_RING/FYVE/PHD"/>
</dbReference>
<dbReference type="Gene3D" id="3.30.40.10">
    <property type="entry name" value="Zinc/RING finger domain, C3HC4 (zinc finger)"/>
    <property type="match status" value="1"/>
</dbReference>
<feature type="domain" description="RING-type" evidence="7">
    <location>
        <begin position="216"/>
        <end position="257"/>
    </location>
</feature>
<dbReference type="EMBL" id="SDAM02000045">
    <property type="protein sequence ID" value="KAH6834587.1"/>
    <property type="molecule type" value="Genomic_DNA"/>
</dbReference>
<name>A0AAD4JIU2_PERFH</name>
<protein>
    <recommendedName>
        <fullName evidence="2">RING-type E3 ubiquitin transferase</fullName>
        <ecNumber evidence="2">2.3.2.27</ecNumber>
    </recommendedName>
</protein>
<evidence type="ECO:0000313" key="9">
    <source>
        <dbReference type="Proteomes" id="UP001190926"/>
    </source>
</evidence>
<dbReference type="InterPro" id="IPR001841">
    <property type="entry name" value="Znf_RING"/>
</dbReference>
<sequence>MTPPAWHWLPPLNSHENSLIDVRIRESTKRDNFHAKRKFRITLTVDVDFYSETDVSTNTPFKGLSLSKSQLFDATNSETLAASLRQSFIDFIPFPLDSCLWTENRPRPSPPVYISGDDDLVQRISDFVFFISGNSDNRELMLAITKSVVVPAEEFDSWVSWYEEKKRVHRGFEAEFRKAITRPREATELYDETMSLVAGTWSVEVCDGDSGGGGCCVICLEEFGGGVGVAQLPCRHRFHQDCVVRWLKGNHVCPLCRHQLPLDY</sequence>
<reference evidence="8 9" key="1">
    <citation type="journal article" date="2021" name="Nat. Commun.">
        <title>Incipient diploidization of the medicinal plant Perilla within 10,000 years.</title>
        <authorList>
            <person name="Zhang Y."/>
            <person name="Shen Q."/>
            <person name="Leng L."/>
            <person name="Zhang D."/>
            <person name="Chen S."/>
            <person name="Shi Y."/>
            <person name="Ning Z."/>
            <person name="Chen S."/>
        </authorList>
    </citation>
    <scope>NUCLEOTIDE SEQUENCE [LARGE SCALE GENOMIC DNA]</scope>
    <source>
        <strain evidence="9">cv. PC099</strain>
    </source>
</reference>
<keyword evidence="4 6" id="KW-0863">Zinc-finger</keyword>
<comment type="catalytic activity">
    <reaction evidence="1">
        <text>S-ubiquitinyl-[E2 ubiquitin-conjugating enzyme]-L-cysteine + [acceptor protein]-L-lysine = [E2 ubiquitin-conjugating enzyme]-L-cysteine + N(6)-ubiquitinyl-[acceptor protein]-L-lysine.</text>
        <dbReference type="EC" id="2.3.2.27"/>
    </reaction>
</comment>
<evidence type="ECO:0000256" key="2">
    <source>
        <dbReference type="ARBA" id="ARBA00012483"/>
    </source>
</evidence>
<dbReference type="EC" id="2.3.2.27" evidence="2"/>
<evidence type="ECO:0000313" key="8">
    <source>
        <dbReference type="EMBL" id="KAH6834587.1"/>
    </source>
</evidence>
<dbReference type="SUPFAM" id="SSF57850">
    <property type="entry name" value="RING/U-box"/>
    <property type="match status" value="1"/>
</dbReference>
<keyword evidence="9" id="KW-1185">Reference proteome</keyword>
<dbReference type="CDD" id="cd16454">
    <property type="entry name" value="RING-H2_PA-TM-RING"/>
    <property type="match status" value="1"/>
</dbReference>
<dbReference type="GO" id="GO:0005737">
    <property type="term" value="C:cytoplasm"/>
    <property type="evidence" value="ECO:0007669"/>
    <property type="project" value="TreeGrafter"/>
</dbReference>
<keyword evidence="3" id="KW-0479">Metal-binding</keyword>
<keyword evidence="5" id="KW-0862">Zinc</keyword>